<dbReference type="PANTHER" id="PTHR31004:SF1">
    <property type="entry name" value="TRANSMEMBRANE PROTEIN 79"/>
    <property type="match status" value="1"/>
</dbReference>
<dbReference type="GO" id="GO:0005765">
    <property type="term" value="C:lysosomal membrane"/>
    <property type="evidence" value="ECO:0007669"/>
    <property type="project" value="TreeGrafter"/>
</dbReference>
<dbReference type="Proteomes" id="UP000602124">
    <property type="component" value="Unassembled WGS sequence"/>
</dbReference>
<keyword evidence="1" id="KW-0812">Transmembrane</keyword>
<comment type="caution">
    <text evidence="2">The sequence shown here is derived from an EMBL/GenBank/DDBJ whole genome shotgun (WGS) entry which is preliminary data.</text>
</comment>
<keyword evidence="3" id="KW-1185">Reference proteome</keyword>
<keyword evidence="1" id="KW-1133">Transmembrane helix</keyword>
<keyword evidence="1" id="KW-0472">Membrane</keyword>
<proteinExistence type="predicted"/>
<dbReference type="EMBL" id="JAEKMH010000001">
    <property type="protein sequence ID" value="MBJ3783709.1"/>
    <property type="molecule type" value="Genomic_DNA"/>
</dbReference>
<dbReference type="PANTHER" id="PTHR31004">
    <property type="entry name" value="TRANSMEMBRANE PROTEIN 79"/>
    <property type="match status" value="1"/>
</dbReference>
<feature type="transmembrane region" description="Helical" evidence="1">
    <location>
        <begin position="120"/>
        <end position="142"/>
    </location>
</feature>
<evidence type="ECO:0000256" key="1">
    <source>
        <dbReference type="SAM" id="Phobius"/>
    </source>
</evidence>
<feature type="transmembrane region" description="Helical" evidence="1">
    <location>
        <begin position="55"/>
        <end position="73"/>
    </location>
</feature>
<feature type="transmembrane region" description="Helical" evidence="1">
    <location>
        <begin position="149"/>
        <end position="172"/>
    </location>
</feature>
<dbReference type="AlphaFoldDB" id="A0A934MPV1"/>
<reference evidence="2" key="1">
    <citation type="submission" date="2020-12" db="EMBL/GenBank/DDBJ databases">
        <title>Devosia sp. MSA67 isolated from Mo River.</title>
        <authorList>
            <person name="Ma F."/>
            <person name="Zi Z."/>
        </authorList>
    </citation>
    <scope>NUCLEOTIDE SEQUENCE</scope>
    <source>
        <strain evidence="2">MSA67</strain>
    </source>
</reference>
<organism evidence="2 3">
    <name type="scientific">Devosia sediminis</name>
    <dbReference type="NCBI Taxonomy" id="2798801"/>
    <lineage>
        <taxon>Bacteria</taxon>
        <taxon>Pseudomonadati</taxon>
        <taxon>Pseudomonadota</taxon>
        <taxon>Alphaproteobacteria</taxon>
        <taxon>Hyphomicrobiales</taxon>
        <taxon>Devosiaceae</taxon>
        <taxon>Devosia</taxon>
    </lineage>
</organism>
<feature type="transmembrane region" description="Helical" evidence="1">
    <location>
        <begin position="94"/>
        <end position="114"/>
    </location>
</feature>
<gene>
    <name evidence="2" type="ORF">JEQ47_03150</name>
</gene>
<sequence length="176" mass="18473">MSIATDTGADMSANRGILLGCATSFVAIIGGHFIYPASAPVSDAIPDRLTCYLPYLAAVAAPLMIGLIQLGRSRFAALASTPIHDARALEHNDYVQTTVALMLPAVLVHLSLLATLPYAWLNIAPLMAIWFVIASLVFLVGYRRPAARAFGFAAALAPSVVGALAVPVLSVWNALT</sequence>
<dbReference type="RefSeq" id="WP_198874937.1">
    <property type="nucleotide sequence ID" value="NZ_JAEKMH010000001.1"/>
</dbReference>
<name>A0A934MPV1_9HYPH</name>
<evidence type="ECO:0000313" key="2">
    <source>
        <dbReference type="EMBL" id="MBJ3783709.1"/>
    </source>
</evidence>
<feature type="transmembrane region" description="Helical" evidence="1">
    <location>
        <begin position="16"/>
        <end position="35"/>
    </location>
</feature>
<accession>A0A934MPV1</accession>
<dbReference type="GO" id="GO:0045055">
    <property type="term" value="P:regulated exocytosis"/>
    <property type="evidence" value="ECO:0007669"/>
    <property type="project" value="TreeGrafter"/>
</dbReference>
<protein>
    <submittedName>
        <fullName evidence="2">Uncharacterized protein</fullName>
    </submittedName>
</protein>
<evidence type="ECO:0000313" key="3">
    <source>
        <dbReference type="Proteomes" id="UP000602124"/>
    </source>
</evidence>